<feature type="region of interest" description="Disordered" evidence="11">
    <location>
        <begin position="1"/>
        <end position="34"/>
    </location>
</feature>
<evidence type="ECO:0000256" key="2">
    <source>
        <dbReference type="ARBA" id="ARBA00022475"/>
    </source>
</evidence>
<accession>A0A3M2JNP5</accession>
<dbReference type="GO" id="GO:0062054">
    <property type="term" value="F:fluoride channel activity"/>
    <property type="evidence" value="ECO:0007669"/>
    <property type="project" value="UniProtKB-UniRule"/>
</dbReference>
<dbReference type="PANTHER" id="PTHR28259">
    <property type="entry name" value="FLUORIDE EXPORT PROTEIN 1-RELATED"/>
    <property type="match status" value="1"/>
</dbReference>
<keyword evidence="5 10" id="KW-0472">Membrane</keyword>
<proteinExistence type="inferred from homology"/>
<keyword evidence="13" id="KW-1185">Reference proteome</keyword>
<dbReference type="GO" id="GO:0046872">
    <property type="term" value="F:metal ion binding"/>
    <property type="evidence" value="ECO:0007669"/>
    <property type="project" value="UniProtKB-KW"/>
</dbReference>
<dbReference type="InterPro" id="IPR003691">
    <property type="entry name" value="FluC"/>
</dbReference>
<feature type="transmembrane region" description="Helical" evidence="10">
    <location>
        <begin position="106"/>
        <end position="126"/>
    </location>
</feature>
<comment type="caution">
    <text evidence="12">The sequence shown here is derived from an EMBL/GenBank/DDBJ whole genome shotgun (WGS) entry which is preliminary data.</text>
</comment>
<evidence type="ECO:0000256" key="5">
    <source>
        <dbReference type="ARBA" id="ARBA00023136"/>
    </source>
</evidence>
<gene>
    <name evidence="10" type="primary">fluC</name>
    <name evidence="10" type="synonym">crcB</name>
    <name evidence="12" type="ORF">EBM89_02175</name>
</gene>
<evidence type="ECO:0000313" key="13">
    <source>
        <dbReference type="Proteomes" id="UP000269289"/>
    </source>
</evidence>
<protein>
    <recommendedName>
        <fullName evidence="10">Fluoride-specific ion channel FluC</fullName>
    </recommendedName>
</protein>
<keyword evidence="10" id="KW-0915">Sodium</keyword>
<keyword evidence="2 10" id="KW-1003">Cell membrane</keyword>
<comment type="catalytic activity">
    <reaction evidence="8">
        <text>fluoride(in) = fluoride(out)</text>
        <dbReference type="Rhea" id="RHEA:76159"/>
        <dbReference type="ChEBI" id="CHEBI:17051"/>
    </reaction>
    <physiologicalReaction direction="left-to-right" evidence="8">
        <dbReference type="Rhea" id="RHEA:76160"/>
    </physiologicalReaction>
</comment>
<evidence type="ECO:0000313" key="12">
    <source>
        <dbReference type="EMBL" id="RMI13926.1"/>
    </source>
</evidence>
<feature type="binding site" evidence="10">
    <location>
        <position position="116"/>
    </location>
    <ligand>
        <name>Na(+)</name>
        <dbReference type="ChEBI" id="CHEBI:29101"/>
        <note>structural</note>
    </ligand>
</feature>
<comment type="activity regulation">
    <text evidence="10">Na(+) is not transported, but it plays an essential structural role and its presence is essential for fluoride channel function.</text>
</comment>
<comment type="function">
    <text evidence="9 10">Fluoride-specific ion channel. Important for reducing fluoride concentration in the cell, thus reducing its toxicity.</text>
</comment>
<evidence type="ECO:0000256" key="11">
    <source>
        <dbReference type="SAM" id="MobiDB-lite"/>
    </source>
</evidence>
<evidence type="ECO:0000256" key="3">
    <source>
        <dbReference type="ARBA" id="ARBA00022692"/>
    </source>
</evidence>
<keyword evidence="6 10" id="KW-0407">Ion channel</keyword>
<evidence type="ECO:0000256" key="6">
    <source>
        <dbReference type="ARBA" id="ARBA00023303"/>
    </source>
</evidence>
<dbReference type="OrthoDB" id="4408652at2"/>
<reference evidence="12 13" key="1">
    <citation type="submission" date="2018-10" db="EMBL/GenBank/DDBJ databases">
        <title>Isolation, diversity and antifungal activity of actinobacteria from wheat.</title>
        <authorList>
            <person name="Han C."/>
        </authorList>
    </citation>
    <scope>NUCLEOTIDE SEQUENCE [LARGE SCALE GENOMIC DNA]</scope>
    <source>
        <strain evidence="12 13">NEAU-YY56</strain>
    </source>
</reference>
<feature type="transmembrane region" description="Helical" evidence="10">
    <location>
        <begin position="43"/>
        <end position="61"/>
    </location>
</feature>
<sequence length="175" mass="17004">MGLDGTRTGSRTGPPASPPEPTTPTTPAALPGAAHPAHQRASLALLVLAGGAVGSLGRYGLTLALPQRHGWPVGTLVANLVGAFLLGVLLEMIGRRGPETAAATRVRLTLGTGVLGGFTTFSALALETERLLAQGGAAIGTAFAYAGVSLVGGVLAAAAGVALGGVLAGRRGGAA</sequence>
<evidence type="ECO:0000256" key="1">
    <source>
        <dbReference type="ARBA" id="ARBA00004651"/>
    </source>
</evidence>
<name>A0A3M2JNP5_9CELL</name>
<feature type="compositionally biased region" description="Pro residues" evidence="11">
    <location>
        <begin position="15"/>
        <end position="24"/>
    </location>
</feature>
<dbReference type="Pfam" id="PF02537">
    <property type="entry name" value="CRCB"/>
    <property type="match status" value="1"/>
</dbReference>
<evidence type="ECO:0000256" key="8">
    <source>
        <dbReference type="ARBA" id="ARBA00035585"/>
    </source>
</evidence>
<evidence type="ECO:0000256" key="7">
    <source>
        <dbReference type="ARBA" id="ARBA00035120"/>
    </source>
</evidence>
<keyword evidence="3 10" id="KW-0812">Transmembrane</keyword>
<dbReference type="AlphaFoldDB" id="A0A3M2JNP5"/>
<comment type="subcellular location">
    <subcellularLocation>
        <location evidence="1 10">Cell membrane</location>
        <topology evidence="1 10">Multi-pass membrane protein</topology>
    </subcellularLocation>
</comment>
<feature type="compositionally biased region" description="Low complexity" evidence="11">
    <location>
        <begin position="25"/>
        <end position="34"/>
    </location>
</feature>
<comment type="similarity">
    <text evidence="7 10">Belongs to the fluoride channel Fluc/FEX (TC 1.A.43) family.</text>
</comment>
<keyword evidence="10" id="KW-0813">Transport</keyword>
<feature type="binding site" evidence="10">
    <location>
        <position position="119"/>
    </location>
    <ligand>
        <name>Na(+)</name>
        <dbReference type="ChEBI" id="CHEBI:29101"/>
        <note>structural</note>
    </ligand>
</feature>
<dbReference type="PANTHER" id="PTHR28259:SF1">
    <property type="entry name" value="FLUORIDE EXPORT PROTEIN 1-RELATED"/>
    <property type="match status" value="1"/>
</dbReference>
<dbReference type="EMBL" id="RFFI01000007">
    <property type="protein sequence ID" value="RMI13926.1"/>
    <property type="molecule type" value="Genomic_DNA"/>
</dbReference>
<dbReference type="GO" id="GO:0005886">
    <property type="term" value="C:plasma membrane"/>
    <property type="evidence" value="ECO:0007669"/>
    <property type="project" value="UniProtKB-SubCell"/>
</dbReference>
<organism evidence="12 13">
    <name type="scientific">Cellulomonas triticagri</name>
    <dbReference type="NCBI Taxonomy" id="2483352"/>
    <lineage>
        <taxon>Bacteria</taxon>
        <taxon>Bacillati</taxon>
        <taxon>Actinomycetota</taxon>
        <taxon>Actinomycetes</taxon>
        <taxon>Micrococcales</taxon>
        <taxon>Cellulomonadaceae</taxon>
        <taxon>Cellulomonas</taxon>
    </lineage>
</organism>
<feature type="transmembrane region" description="Helical" evidence="10">
    <location>
        <begin position="138"/>
        <end position="168"/>
    </location>
</feature>
<evidence type="ECO:0000256" key="10">
    <source>
        <dbReference type="HAMAP-Rule" id="MF_00454"/>
    </source>
</evidence>
<keyword evidence="4 10" id="KW-1133">Transmembrane helix</keyword>
<dbReference type="Proteomes" id="UP000269289">
    <property type="component" value="Unassembled WGS sequence"/>
</dbReference>
<evidence type="ECO:0000256" key="4">
    <source>
        <dbReference type="ARBA" id="ARBA00022989"/>
    </source>
</evidence>
<feature type="transmembrane region" description="Helical" evidence="10">
    <location>
        <begin position="73"/>
        <end position="94"/>
    </location>
</feature>
<dbReference type="HAMAP" id="MF_00454">
    <property type="entry name" value="FluC"/>
    <property type="match status" value="1"/>
</dbReference>
<keyword evidence="10" id="KW-0406">Ion transport</keyword>
<dbReference type="RefSeq" id="WP_122147822.1">
    <property type="nucleotide sequence ID" value="NZ_RFFI01000007.1"/>
</dbReference>
<keyword evidence="10" id="KW-0479">Metal-binding</keyword>
<evidence type="ECO:0000256" key="9">
    <source>
        <dbReference type="ARBA" id="ARBA00049940"/>
    </source>
</evidence>
<dbReference type="GO" id="GO:0140114">
    <property type="term" value="P:cellular detoxification of fluoride"/>
    <property type="evidence" value="ECO:0007669"/>
    <property type="project" value="UniProtKB-UniRule"/>
</dbReference>